<feature type="region of interest" description="Disordered" evidence="1">
    <location>
        <begin position="1089"/>
        <end position="1135"/>
    </location>
</feature>
<dbReference type="GO" id="GO:0016180">
    <property type="term" value="P:snRNA processing"/>
    <property type="evidence" value="ECO:0007669"/>
    <property type="project" value="TreeGrafter"/>
</dbReference>
<accession>A0A9P6QKN9</accession>
<evidence type="ECO:0000259" key="2">
    <source>
        <dbReference type="Pfam" id="PF12717"/>
    </source>
</evidence>
<feature type="compositionally biased region" description="Low complexity" evidence="1">
    <location>
        <begin position="1150"/>
        <end position="1180"/>
    </location>
</feature>
<feature type="region of interest" description="Disordered" evidence="1">
    <location>
        <begin position="984"/>
        <end position="1032"/>
    </location>
</feature>
<protein>
    <submittedName>
        <fullName evidence="4">Integrator complex subunit 4</fullName>
    </submittedName>
</protein>
<sequence length="1221" mass="135373">MEQPVSSQTLSLQATLEASASGDEMQDLLSDHEGSEDDNDEDEASDHEDFHTFDEVLRAMESSNARARIRILLIQLLQNIVETAHVDVRGVVEDLLSQLRADSTEVRVQVYDTISHIIKLGHLPMNNASDLNTIRALISGATAELKDRHHRIRSAAIQLLARLAPMARRGKGGKEKAGARPQTKEASEYTQHDIQIIISNYVTDPEPRVRKTALQALLELHRKGFKLALILFDVAIVALADDYQEVRMEGLDLMLILSQLYPSQRVSSPQMNGGRPTRLVDDAFVRICDMVNDSAVTVRAKACAYLGRFRNVDYAYLKQTFSKQIMARGRVDEAPKNLAAGPAQKQAQRAKLIATPEGDQDVTGGTVRLLDSGACGAFVHGLEDEYRDVRNAAINSICELCLQTPEFSEQALDYLVDMFMDEIDYVRLNALTSLRKIGQRATLTFDTEQLQIALGVLEDADKDVREAAHGMLQVIQMAGPDGMTSFLQGLESNLTRFPEDQTSIYQCIRAVGRRHGAFIEPMVPEMLGLNQMFLSVEEDVDKMLYGAHLILIFNAAVSAPGILRILPKYTFKHYTYLRDKYPNCFPEPQEIPCPGTQPLRDLATALASSLTEENVSMDLEVNPSSSSSTTSSGVLPFLSSSSANPAAIAAMKARTDQDAEAFYERAQRTMARVHALFKRYQHQSSSQHRQIILQQIDVCLRDLQYLMSVHSSRARNAEFMSIYLQCCQLLLRIQDRYNTPMFVMQAPVLAAQLFRLSYSMDHVFLGLDATAKIAVGYFRVLANLAWFFGMVKERTGHGGEGSGSRTHGHAERSGRARSEQLTREYLQSMLQRAIQRLSDLQRQMDQPEVDQTQIQRYRVMMGDLRMTLVRAFNSPSTKEIVGLMKCLMNFVPLEINFGQQQLERIEAQVTRPQLNRDIPQDIHASFPFLIQVEGLVHHVHSTDGIAVQIGFPNGEIRHYYPPANHFTRINDDETLSLGATVMDEAHDDEERVPDEEDESMMEVDEQDAADSDAKTKGTSKKQKLKQKQAPPIQSYRLRTSIEVYPDVAWGHAPTELRISLSRSFQPDLEGHDEFICRFAEEVAYQHQDLGSHAGPSGTTGSFAANGSSSLSRNNGSSIGNFSGSNSTSGRGPASSVMNIIPALTGHWTAPSGSPGISGDGSTSSTTGGNVTTSPSPGTTLTGLLLPLRSTSANVSMNAQSTLEISKPTSFYVKRRQVFSSN</sequence>
<dbReference type="PANTHER" id="PTHR20938:SF0">
    <property type="entry name" value="INTEGRATOR COMPLEX SUBUNIT 4"/>
    <property type="match status" value="1"/>
</dbReference>
<feature type="compositionally biased region" description="Polar residues" evidence="1">
    <location>
        <begin position="1"/>
        <end position="18"/>
    </location>
</feature>
<evidence type="ECO:0000256" key="1">
    <source>
        <dbReference type="SAM" id="MobiDB-lite"/>
    </source>
</evidence>
<dbReference type="AlphaFoldDB" id="A0A9P6QKN9"/>
<dbReference type="Gene3D" id="1.25.10.10">
    <property type="entry name" value="Leucine-rich Repeat Variant"/>
    <property type="match status" value="2"/>
</dbReference>
<gene>
    <name evidence="4" type="primary">INTS4</name>
    <name evidence="4" type="ORF">DFQ27_005100</name>
</gene>
<feature type="region of interest" description="Disordered" evidence="1">
    <location>
        <begin position="796"/>
        <end position="818"/>
    </location>
</feature>
<dbReference type="Pfam" id="PF24493">
    <property type="entry name" value="INTS4_8HBD"/>
    <property type="match status" value="1"/>
</dbReference>
<dbReference type="InterPro" id="IPR016024">
    <property type="entry name" value="ARM-type_fold"/>
</dbReference>
<feature type="domain" description="INTS4 8 helical bundle" evidence="3">
    <location>
        <begin position="689"/>
        <end position="783"/>
    </location>
</feature>
<dbReference type="InterPro" id="IPR056235">
    <property type="entry name" value="INTS4_8HBD"/>
</dbReference>
<feature type="compositionally biased region" description="Acidic residues" evidence="1">
    <location>
        <begin position="34"/>
        <end position="46"/>
    </location>
</feature>
<organism evidence="4 5">
    <name type="scientific">Actinomortierella ambigua</name>
    <dbReference type="NCBI Taxonomy" id="1343610"/>
    <lineage>
        <taxon>Eukaryota</taxon>
        <taxon>Fungi</taxon>
        <taxon>Fungi incertae sedis</taxon>
        <taxon>Mucoromycota</taxon>
        <taxon>Mortierellomycotina</taxon>
        <taxon>Mortierellomycetes</taxon>
        <taxon>Mortierellales</taxon>
        <taxon>Mortierellaceae</taxon>
        <taxon>Actinomortierella</taxon>
    </lineage>
</organism>
<evidence type="ECO:0000313" key="5">
    <source>
        <dbReference type="Proteomes" id="UP000807716"/>
    </source>
</evidence>
<feature type="compositionally biased region" description="Basic residues" evidence="1">
    <location>
        <begin position="1017"/>
        <end position="1026"/>
    </location>
</feature>
<dbReference type="OrthoDB" id="18190at2759"/>
<dbReference type="EMBL" id="JAAAJB010000036">
    <property type="protein sequence ID" value="KAG0268995.1"/>
    <property type="molecule type" value="Genomic_DNA"/>
</dbReference>
<feature type="region of interest" description="Disordered" evidence="1">
    <location>
        <begin position="1"/>
        <end position="47"/>
    </location>
</feature>
<dbReference type="Pfam" id="PF12717">
    <property type="entry name" value="Cnd1"/>
    <property type="match status" value="1"/>
</dbReference>
<keyword evidence="5" id="KW-1185">Reference proteome</keyword>
<feature type="compositionally biased region" description="Acidic residues" evidence="1">
    <location>
        <begin position="985"/>
        <end position="1010"/>
    </location>
</feature>
<proteinExistence type="predicted"/>
<feature type="domain" description="Condensin complex subunit 1 C-terminal" evidence="2">
    <location>
        <begin position="389"/>
        <end position="496"/>
    </location>
</feature>
<evidence type="ECO:0000259" key="3">
    <source>
        <dbReference type="Pfam" id="PF24493"/>
    </source>
</evidence>
<reference evidence="4" key="1">
    <citation type="journal article" date="2020" name="Fungal Divers.">
        <title>Resolving the Mortierellaceae phylogeny through synthesis of multi-gene phylogenetics and phylogenomics.</title>
        <authorList>
            <person name="Vandepol N."/>
            <person name="Liber J."/>
            <person name="Desiro A."/>
            <person name="Na H."/>
            <person name="Kennedy M."/>
            <person name="Barry K."/>
            <person name="Grigoriev I.V."/>
            <person name="Miller A.N."/>
            <person name="O'Donnell K."/>
            <person name="Stajich J.E."/>
            <person name="Bonito G."/>
        </authorList>
    </citation>
    <scope>NUCLEOTIDE SEQUENCE</scope>
    <source>
        <strain evidence="4">BC1065</strain>
    </source>
</reference>
<dbReference type="GO" id="GO:0032039">
    <property type="term" value="C:integrator complex"/>
    <property type="evidence" value="ECO:0007669"/>
    <property type="project" value="TreeGrafter"/>
</dbReference>
<dbReference type="SUPFAM" id="SSF48371">
    <property type="entry name" value="ARM repeat"/>
    <property type="match status" value="1"/>
</dbReference>
<dbReference type="InterPro" id="IPR011989">
    <property type="entry name" value="ARM-like"/>
</dbReference>
<name>A0A9P6QKN9_9FUNG</name>
<comment type="caution">
    <text evidence="4">The sequence shown here is derived from an EMBL/GenBank/DDBJ whole genome shotgun (WGS) entry which is preliminary data.</text>
</comment>
<dbReference type="InterPro" id="IPR032682">
    <property type="entry name" value="Cnd1_C"/>
</dbReference>
<evidence type="ECO:0000313" key="4">
    <source>
        <dbReference type="EMBL" id="KAG0268995.1"/>
    </source>
</evidence>
<feature type="compositionally biased region" description="Basic and acidic residues" evidence="1">
    <location>
        <begin position="808"/>
        <end position="818"/>
    </location>
</feature>
<feature type="compositionally biased region" description="Low complexity" evidence="1">
    <location>
        <begin position="1105"/>
        <end position="1131"/>
    </location>
</feature>
<dbReference type="Proteomes" id="UP000807716">
    <property type="component" value="Unassembled WGS sequence"/>
</dbReference>
<feature type="region of interest" description="Disordered" evidence="1">
    <location>
        <begin position="1147"/>
        <end position="1180"/>
    </location>
</feature>
<dbReference type="PANTHER" id="PTHR20938">
    <property type="entry name" value="INTEGRATOR COMPLEX SUBUNIT 4"/>
    <property type="match status" value="1"/>
</dbReference>